<evidence type="ECO:0000313" key="2">
    <source>
        <dbReference type="EMBL" id="KAJ4015028.1"/>
    </source>
</evidence>
<feature type="non-terminal residue" evidence="2">
    <location>
        <position position="1"/>
    </location>
</feature>
<dbReference type="CDD" id="cd02440">
    <property type="entry name" value="AdoMet_MTases"/>
    <property type="match status" value="1"/>
</dbReference>
<dbReference type="PANTHER" id="PTHR43591:SF10">
    <property type="entry name" value="ABC TRANSMEMBRANE TYPE-1 DOMAIN-CONTAINING PROTEIN-RELATED"/>
    <property type="match status" value="1"/>
</dbReference>
<comment type="caution">
    <text evidence="2">The sequence shown here is derived from an EMBL/GenBank/DDBJ whole genome shotgun (WGS) entry which is preliminary data.</text>
</comment>
<dbReference type="SUPFAM" id="SSF53335">
    <property type="entry name" value="S-adenosyl-L-methionine-dependent methyltransferases"/>
    <property type="match status" value="1"/>
</dbReference>
<dbReference type="GO" id="GO:0008168">
    <property type="term" value="F:methyltransferase activity"/>
    <property type="evidence" value="ECO:0007669"/>
    <property type="project" value="TreeGrafter"/>
</dbReference>
<name>A0A9W8U9B9_9HYPO</name>
<dbReference type="AlphaFoldDB" id="A0A9W8U9B9"/>
<dbReference type="InterPro" id="IPR029063">
    <property type="entry name" value="SAM-dependent_MTases_sf"/>
</dbReference>
<dbReference type="Proteomes" id="UP001152130">
    <property type="component" value="Unassembled WGS sequence"/>
</dbReference>
<dbReference type="EMBL" id="JAPDHF010000007">
    <property type="protein sequence ID" value="KAJ4015028.1"/>
    <property type="molecule type" value="Genomic_DNA"/>
</dbReference>
<dbReference type="PANTHER" id="PTHR43591">
    <property type="entry name" value="METHYLTRANSFERASE"/>
    <property type="match status" value="1"/>
</dbReference>
<evidence type="ECO:0000313" key="3">
    <source>
        <dbReference type="Proteomes" id="UP001152130"/>
    </source>
</evidence>
<reference evidence="2" key="1">
    <citation type="submission" date="2022-10" db="EMBL/GenBank/DDBJ databases">
        <title>Fusarium specimens isolated from Avocado Roots.</title>
        <authorList>
            <person name="Stajich J."/>
            <person name="Roper C."/>
            <person name="Heimlech-Rivalta G."/>
        </authorList>
    </citation>
    <scope>NUCLEOTIDE SEQUENCE</scope>
    <source>
        <strain evidence="2">CF00143</strain>
    </source>
</reference>
<accession>A0A9W8U9B9</accession>
<dbReference type="Pfam" id="PF13489">
    <property type="entry name" value="Methyltransf_23"/>
    <property type="match status" value="1"/>
</dbReference>
<sequence length="145" mass="16543">MSVQDLAYGQCKSPIPSALFLLTKCRRDFADAYPSAQVIGSDLSPCQPEWVPPNVHFEVADASLQWPWKDDYFDFVHVRYLFGAIHDWPALFCEAYRCCAPGGWVQSCEADYVHRRIAREAHSVKVWRQVPVGGWPNNRRLAETG</sequence>
<protein>
    <recommendedName>
        <fullName evidence="4">Methyltransferase</fullName>
    </recommendedName>
</protein>
<organism evidence="2 3">
    <name type="scientific">Fusarium irregulare</name>
    <dbReference type="NCBI Taxonomy" id="2494466"/>
    <lineage>
        <taxon>Eukaryota</taxon>
        <taxon>Fungi</taxon>
        <taxon>Dikarya</taxon>
        <taxon>Ascomycota</taxon>
        <taxon>Pezizomycotina</taxon>
        <taxon>Sordariomycetes</taxon>
        <taxon>Hypocreomycetidae</taxon>
        <taxon>Hypocreales</taxon>
        <taxon>Nectriaceae</taxon>
        <taxon>Fusarium</taxon>
        <taxon>Fusarium incarnatum-equiseti species complex</taxon>
    </lineage>
</organism>
<gene>
    <name evidence="2" type="ORF">NW766_005356</name>
</gene>
<proteinExistence type="inferred from homology"/>
<comment type="similarity">
    <text evidence="1">Belongs to the methyltransferase superfamily. LaeA methyltransferase family.</text>
</comment>
<evidence type="ECO:0000256" key="1">
    <source>
        <dbReference type="ARBA" id="ARBA00038158"/>
    </source>
</evidence>
<dbReference type="Gene3D" id="3.40.50.150">
    <property type="entry name" value="Vaccinia Virus protein VP39"/>
    <property type="match status" value="1"/>
</dbReference>
<evidence type="ECO:0008006" key="4">
    <source>
        <dbReference type="Google" id="ProtNLM"/>
    </source>
</evidence>
<keyword evidence="3" id="KW-1185">Reference proteome</keyword>